<dbReference type="Proteomes" id="UP001314796">
    <property type="component" value="Unassembled WGS sequence"/>
</dbReference>
<dbReference type="PANTHER" id="PTHR30616:SF2">
    <property type="entry name" value="PURINE NUCLEOSIDE PHOSPHORYLASE LACC1"/>
    <property type="match status" value="1"/>
</dbReference>
<dbReference type="Pfam" id="PF02578">
    <property type="entry name" value="Cu-oxidase_4"/>
    <property type="match status" value="1"/>
</dbReference>
<comment type="catalytic activity">
    <reaction evidence="10">
        <text>S-methyl-5'-thioadenosine + phosphate = 5-(methylsulfanyl)-alpha-D-ribose 1-phosphate + adenine</text>
        <dbReference type="Rhea" id="RHEA:11852"/>
        <dbReference type="ChEBI" id="CHEBI:16708"/>
        <dbReference type="ChEBI" id="CHEBI:17509"/>
        <dbReference type="ChEBI" id="CHEBI:43474"/>
        <dbReference type="ChEBI" id="CHEBI:58533"/>
        <dbReference type="EC" id="2.4.2.28"/>
    </reaction>
    <physiologicalReaction direction="left-to-right" evidence="10">
        <dbReference type="Rhea" id="RHEA:11853"/>
    </physiologicalReaction>
</comment>
<dbReference type="PANTHER" id="PTHR30616">
    <property type="entry name" value="UNCHARACTERIZED PROTEIN YFIH"/>
    <property type="match status" value="1"/>
</dbReference>
<evidence type="ECO:0000256" key="1">
    <source>
        <dbReference type="ARBA" id="ARBA00000553"/>
    </source>
</evidence>
<gene>
    <name evidence="12" type="ORF">JOC73_001087</name>
</gene>
<keyword evidence="13" id="KW-1185">Reference proteome</keyword>
<evidence type="ECO:0000256" key="4">
    <source>
        <dbReference type="ARBA" id="ARBA00022679"/>
    </source>
</evidence>
<dbReference type="RefSeq" id="WP_204400933.1">
    <property type="nucleotide sequence ID" value="NZ_JAFBEE010000005.1"/>
</dbReference>
<dbReference type="SUPFAM" id="SSF64438">
    <property type="entry name" value="CNF1/YfiH-like putative cysteine hydrolases"/>
    <property type="match status" value="1"/>
</dbReference>
<evidence type="ECO:0000256" key="9">
    <source>
        <dbReference type="ARBA" id="ARBA00048968"/>
    </source>
</evidence>
<evidence type="ECO:0000313" key="12">
    <source>
        <dbReference type="EMBL" id="MBM7614575.1"/>
    </source>
</evidence>
<sequence>MDFKIIEKDGVKVVKFKRIEEIPFVRHGFSTRIGGVSPEPFNQLNLGRLTPDSPHNIIENTKRFSKAVGVNFDDLVASDQVHKDQVKVVTAEDKGKGFTRDMDFDSIDALITNERGVPLITYFADCVPLLMVDPHQKAVGLAHAGWSGTVLKIGQKTVMKMLEEYQSRLEDIIVVIGPSIGQCCYEVSEDVVEKFNMNFTDTSTFVIAKDGGKYMLDLWEANRVALKEIGIQDRNIVKSRICTGCNTDLYFSHRFEKGNTGRMASIIEIIL</sequence>
<dbReference type="InterPro" id="IPR003730">
    <property type="entry name" value="Cu_polyphenol_OxRdtase"/>
</dbReference>
<organism evidence="12 13">
    <name type="scientific">Alkaliphilus hydrothermalis</name>
    <dbReference type="NCBI Taxonomy" id="1482730"/>
    <lineage>
        <taxon>Bacteria</taxon>
        <taxon>Bacillati</taxon>
        <taxon>Bacillota</taxon>
        <taxon>Clostridia</taxon>
        <taxon>Peptostreptococcales</taxon>
        <taxon>Natronincolaceae</taxon>
        <taxon>Alkaliphilus</taxon>
    </lineage>
</organism>
<dbReference type="NCBIfam" id="TIGR00726">
    <property type="entry name" value="peptidoglycan editing factor PgeF"/>
    <property type="match status" value="1"/>
</dbReference>
<evidence type="ECO:0000256" key="8">
    <source>
        <dbReference type="ARBA" id="ARBA00047989"/>
    </source>
</evidence>
<dbReference type="Gene3D" id="3.60.140.10">
    <property type="entry name" value="CNF1/YfiH-like putative cysteine hydrolases"/>
    <property type="match status" value="1"/>
</dbReference>
<protein>
    <recommendedName>
        <fullName evidence="11">Purine nucleoside phosphorylase</fullName>
    </recommendedName>
</protein>
<comment type="catalytic activity">
    <reaction evidence="9">
        <text>adenosine + phosphate = alpha-D-ribose 1-phosphate + adenine</text>
        <dbReference type="Rhea" id="RHEA:27642"/>
        <dbReference type="ChEBI" id="CHEBI:16335"/>
        <dbReference type="ChEBI" id="CHEBI:16708"/>
        <dbReference type="ChEBI" id="CHEBI:43474"/>
        <dbReference type="ChEBI" id="CHEBI:57720"/>
        <dbReference type="EC" id="2.4.2.1"/>
    </reaction>
    <physiologicalReaction direction="left-to-right" evidence="9">
        <dbReference type="Rhea" id="RHEA:27643"/>
    </physiologicalReaction>
</comment>
<keyword evidence="5" id="KW-0479">Metal-binding</keyword>
<evidence type="ECO:0000256" key="5">
    <source>
        <dbReference type="ARBA" id="ARBA00022723"/>
    </source>
</evidence>
<dbReference type="InterPro" id="IPR011324">
    <property type="entry name" value="Cytotoxic_necrot_fac-like_cat"/>
</dbReference>
<evidence type="ECO:0000256" key="3">
    <source>
        <dbReference type="ARBA" id="ARBA00007353"/>
    </source>
</evidence>
<evidence type="ECO:0000313" key="13">
    <source>
        <dbReference type="Proteomes" id="UP001314796"/>
    </source>
</evidence>
<keyword evidence="7" id="KW-0862">Zinc</keyword>
<keyword evidence="6" id="KW-0378">Hydrolase</keyword>
<evidence type="ECO:0000256" key="2">
    <source>
        <dbReference type="ARBA" id="ARBA00003215"/>
    </source>
</evidence>
<dbReference type="EMBL" id="JAFBEE010000005">
    <property type="protein sequence ID" value="MBM7614575.1"/>
    <property type="molecule type" value="Genomic_DNA"/>
</dbReference>
<dbReference type="CDD" id="cd16833">
    <property type="entry name" value="YfiH"/>
    <property type="match status" value="1"/>
</dbReference>
<reference evidence="12 13" key="1">
    <citation type="submission" date="2021-01" db="EMBL/GenBank/DDBJ databases">
        <title>Genomic Encyclopedia of Type Strains, Phase IV (KMG-IV): sequencing the most valuable type-strain genomes for metagenomic binning, comparative biology and taxonomic classification.</title>
        <authorList>
            <person name="Goeker M."/>
        </authorList>
    </citation>
    <scope>NUCLEOTIDE SEQUENCE [LARGE SCALE GENOMIC DNA]</scope>
    <source>
        <strain evidence="12 13">DSM 25890</strain>
    </source>
</reference>
<comment type="catalytic activity">
    <reaction evidence="1">
        <text>inosine + phosphate = alpha-D-ribose 1-phosphate + hypoxanthine</text>
        <dbReference type="Rhea" id="RHEA:27646"/>
        <dbReference type="ChEBI" id="CHEBI:17368"/>
        <dbReference type="ChEBI" id="CHEBI:17596"/>
        <dbReference type="ChEBI" id="CHEBI:43474"/>
        <dbReference type="ChEBI" id="CHEBI:57720"/>
        <dbReference type="EC" id="2.4.2.1"/>
    </reaction>
    <physiologicalReaction direction="left-to-right" evidence="1">
        <dbReference type="Rhea" id="RHEA:27647"/>
    </physiologicalReaction>
</comment>
<comment type="catalytic activity">
    <reaction evidence="8">
        <text>adenosine + H2O + H(+) = inosine + NH4(+)</text>
        <dbReference type="Rhea" id="RHEA:24408"/>
        <dbReference type="ChEBI" id="CHEBI:15377"/>
        <dbReference type="ChEBI" id="CHEBI:15378"/>
        <dbReference type="ChEBI" id="CHEBI:16335"/>
        <dbReference type="ChEBI" id="CHEBI:17596"/>
        <dbReference type="ChEBI" id="CHEBI:28938"/>
        <dbReference type="EC" id="3.5.4.4"/>
    </reaction>
    <physiologicalReaction direction="left-to-right" evidence="8">
        <dbReference type="Rhea" id="RHEA:24409"/>
    </physiologicalReaction>
</comment>
<comment type="caution">
    <text evidence="12">The sequence shown here is derived from an EMBL/GenBank/DDBJ whole genome shotgun (WGS) entry which is preliminary data.</text>
</comment>
<keyword evidence="4" id="KW-0808">Transferase</keyword>
<proteinExistence type="inferred from homology"/>
<dbReference type="InterPro" id="IPR038371">
    <property type="entry name" value="Cu_polyphenol_OxRdtase_sf"/>
</dbReference>
<evidence type="ECO:0000256" key="11">
    <source>
        <dbReference type="RuleBase" id="RU361274"/>
    </source>
</evidence>
<evidence type="ECO:0000256" key="6">
    <source>
        <dbReference type="ARBA" id="ARBA00022801"/>
    </source>
</evidence>
<name>A0ABS2NNR3_9FIRM</name>
<comment type="similarity">
    <text evidence="3 11">Belongs to the purine nucleoside phosphorylase YfiH/LACC1 family.</text>
</comment>
<accession>A0ABS2NNR3</accession>
<evidence type="ECO:0000256" key="7">
    <source>
        <dbReference type="ARBA" id="ARBA00022833"/>
    </source>
</evidence>
<evidence type="ECO:0000256" key="10">
    <source>
        <dbReference type="ARBA" id="ARBA00049893"/>
    </source>
</evidence>
<comment type="function">
    <text evidence="2">Purine nucleoside enzyme that catalyzes the phosphorolysis of adenosine and inosine nucleosides, yielding D-ribose 1-phosphate and the respective free bases, adenine and hypoxanthine. Also catalyzes the phosphorolysis of S-methyl-5'-thioadenosine into adenine and S-methyl-5-thio-alpha-D-ribose 1-phosphate. Also has adenosine deaminase activity.</text>
</comment>